<name>A0A1M7KK63_9BRAD</name>
<dbReference type="InterPro" id="IPR028082">
    <property type="entry name" value="Peripla_BP_I"/>
</dbReference>
<dbReference type="SUPFAM" id="SSF53822">
    <property type="entry name" value="Periplasmic binding protein-like I"/>
    <property type="match status" value="1"/>
</dbReference>
<dbReference type="PANTHER" id="PTHR35271">
    <property type="entry name" value="ABC TRANSPORTER, SUBSTRATE-BINDING LIPOPROTEIN-RELATED"/>
    <property type="match status" value="1"/>
</dbReference>
<sequence>MALPLTAGAQQAKVHVIGILALGNPDPAVFLAVIREELARLGYVDGRNCRYEVRTAQGKAAQLPALASELVRLSVDVLVTWQTPPTFAARDASEEVPIVMVGVGDPVATGIVASLSRPGGNITGNTAIAAEIMSKNMELIRETLPKATRVAAFANTVDPFTPPYLQHIETAASRLGIAIERVMARPTEDADPYFQSMREKQVDAVIIQPTLLRPGVADLALKHQLPTFSMASNFPLSGGLMAYGANGQALVREGAVYVDKILKGQRPSELPIAQPTKFDLVINLKTAKALGLAVPANLITRADEVIE</sequence>
<protein>
    <submittedName>
        <fullName evidence="1">Putative ABC transport system substrate-binding protein</fullName>
    </submittedName>
</protein>
<dbReference type="CDD" id="cd06325">
    <property type="entry name" value="PBP1_ABC_unchar_transporter"/>
    <property type="match status" value="1"/>
</dbReference>
<proteinExistence type="predicted"/>
<dbReference type="PANTHER" id="PTHR35271:SF1">
    <property type="entry name" value="ABC TRANSPORTER, SUBSTRATE-BINDING LIPOPROTEIN"/>
    <property type="match status" value="1"/>
</dbReference>
<reference evidence="1 2" key="1">
    <citation type="submission" date="2016-10" db="EMBL/GenBank/DDBJ databases">
        <authorList>
            <person name="de Groot N.N."/>
        </authorList>
    </citation>
    <scope>NUCLEOTIDE SEQUENCE [LARGE SCALE GENOMIC DNA]</scope>
    <source>
        <strain evidence="1 2">GAS522</strain>
    </source>
</reference>
<organism evidence="1 2">
    <name type="scientific">Bradyrhizobium lablabi</name>
    <dbReference type="NCBI Taxonomy" id="722472"/>
    <lineage>
        <taxon>Bacteria</taxon>
        <taxon>Pseudomonadati</taxon>
        <taxon>Pseudomonadota</taxon>
        <taxon>Alphaproteobacteria</taxon>
        <taxon>Hyphomicrobiales</taxon>
        <taxon>Nitrobacteraceae</taxon>
        <taxon>Bradyrhizobium</taxon>
    </lineage>
</organism>
<dbReference type="AlphaFoldDB" id="A0A1M7KK63"/>
<gene>
    <name evidence="1" type="ORF">SAMN05444171_0327</name>
</gene>
<evidence type="ECO:0000313" key="1">
    <source>
        <dbReference type="EMBL" id="SEB96108.1"/>
    </source>
</evidence>
<evidence type="ECO:0000313" key="2">
    <source>
        <dbReference type="Proteomes" id="UP000183208"/>
    </source>
</evidence>
<dbReference type="Proteomes" id="UP000183208">
    <property type="component" value="Unassembled WGS sequence"/>
</dbReference>
<dbReference type="EMBL" id="FNTI01000001">
    <property type="protein sequence ID" value="SEB96108.1"/>
    <property type="molecule type" value="Genomic_DNA"/>
</dbReference>
<accession>A0A1M7KK63</accession>
<dbReference type="InterPro" id="IPR007487">
    <property type="entry name" value="ABC_transpt-TYRBP-like"/>
</dbReference>
<dbReference type="Pfam" id="PF04392">
    <property type="entry name" value="ABC_sub_bind"/>
    <property type="match status" value="1"/>
</dbReference>
<dbReference type="Gene3D" id="3.40.50.2300">
    <property type="match status" value="2"/>
</dbReference>